<dbReference type="GO" id="GO:0032259">
    <property type="term" value="P:methylation"/>
    <property type="evidence" value="ECO:0007669"/>
    <property type="project" value="UniProtKB-KW"/>
</dbReference>
<dbReference type="EMBL" id="CP065666">
    <property type="protein sequence ID" value="QPS03743.1"/>
    <property type="molecule type" value="Genomic_DNA"/>
</dbReference>
<dbReference type="PANTHER" id="PTHR43861:SF1">
    <property type="entry name" value="TRANS-ACONITATE 2-METHYLTRANSFERASE"/>
    <property type="match status" value="1"/>
</dbReference>
<dbReference type="SUPFAM" id="SSF53335">
    <property type="entry name" value="S-adenosyl-L-methionine-dependent methyltransferases"/>
    <property type="match status" value="1"/>
</dbReference>
<dbReference type="GO" id="GO:0008168">
    <property type="term" value="F:methyltransferase activity"/>
    <property type="evidence" value="ECO:0007669"/>
    <property type="project" value="UniProtKB-KW"/>
</dbReference>
<accession>A0A380U8D3</accession>
<proteinExistence type="predicted"/>
<dbReference type="InterPro" id="IPR041698">
    <property type="entry name" value="Methyltransf_25"/>
</dbReference>
<name>A0A380U8D3_ACIJO</name>
<dbReference type="Pfam" id="PF13649">
    <property type="entry name" value="Methyltransf_25"/>
    <property type="match status" value="1"/>
</dbReference>
<dbReference type="AlphaFoldDB" id="A0A380U8D3"/>
<protein>
    <submittedName>
        <fullName evidence="4">Class I SAM-dependent methyltransferase</fullName>
    </submittedName>
    <submittedName>
        <fullName evidence="5">Tellurite resistance protein TehB</fullName>
    </submittedName>
</protein>
<feature type="domain" description="Methyltransferase" evidence="3">
    <location>
        <begin position="41"/>
        <end position="129"/>
    </location>
</feature>
<gene>
    <name evidence="4" type="ORF">I6G67_16445</name>
    <name evidence="5" type="ORF">NCTC10308_03027</name>
</gene>
<dbReference type="CDD" id="cd02440">
    <property type="entry name" value="AdoMet_MTases"/>
    <property type="match status" value="1"/>
</dbReference>
<organism evidence="5 6">
    <name type="scientific">Acinetobacter johnsonii</name>
    <dbReference type="NCBI Taxonomy" id="40214"/>
    <lineage>
        <taxon>Bacteria</taxon>
        <taxon>Pseudomonadati</taxon>
        <taxon>Pseudomonadota</taxon>
        <taxon>Gammaproteobacteria</taxon>
        <taxon>Moraxellales</taxon>
        <taxon>Moraxellaceae</taxon>
        <taxon>Acinetobacter</taxon>
    </lineage>
</organism>
<dbReference type="EMBL" id="UFRV01000006">
    <property type="protein sequence ID" value="SUT98897.1"/>
    <property type="molecule type" value="Genomic_DNA"/>
</dbReference>
<evidence type="ECO:0000313" key="4">
    <source>
        <dbReference type="EMBL" id="QPS03743.1"/>
    </source>
</evidence>
<keyword evidence="2 4" id="KW-0808">Transferase</keyword>
<evidence type="ECO:0000259" key="3">
    <source>
        <dbReference type="Pfam" id="PF13649"/>
    </source>
</evidence>
<evidence type="ECO:0000256" key="1">
    <source>
        <dbReference type="ARBA" id="ARBA00022603"/>
    </source>
</evidence>
<dbReference type="RefSeq" id="WP_004684358.1">
    <property type="nucleotide sequence ID" value="NZ_BBTB01000012.1"/>
</dbReference>
<dbReference type="Gene3D" id="3.40.50.150">
    <property type="entry name" value="Vaccinia Virus protein VP39"/>
    <property type="match status" value="1"/>
</dbReference>
<evidence type="ECO:0000256" key="2">
    <source>
        <dbReference type="ARBA" id="ARBA00022679"/>
    </source>
</evidence>
<dbReference type="Proteomes" id="UP000254227">
    <property type="component" value="Unassembled WGS sequence"/>
</dbReference>
<dbReference type="InterPro" id="IPR029063">
    <property type="entry name" value="SAM-dependent_MTases_sf"/>
</dbReference>
<sequence>MNQTSNYYNQHAQAFFENTYQVEMESLYTPFLRYLPEQALILDLGCGSGRDTLAFKKKGYQAEAIDYSAELVEKARELTGIEVRQQSFYELNEVAKYDGIWACASLLHCERDRLTEVLARIFKALKPNGVCYMSFKYGDSDREKEGRSFTDLNEQQAYDLLKQIDQALLLQQWITVDKRPDRTEEWLNILIRKVQA</sequence>
<evidence type="ECO:0000313" key="5">
    <source>
        <dbReference type="EMBL" id="SUT98897.1"/>
    </source>
</evidence>
<evidence type="ECO:0000313" key="7">
    <source>
        <dbReference type="Proteomes" id="UP000595107"/>
    </source>
</evidence>
<dbReference type="PANTHER" id="PTHR43861">
    <property type="entry name" value="TRANS-ACONITATE 2-METHYLTRANSFERASE-RELATED"/>
    <property type="match status" value="1"/>
</dbReference>
<reference evidence="4 7" key="2">
    <citation type="submission" date="2020-12" db="EMBL/GenBank/DDBJ databases">
        <title>FDA dAtabase for Regulatory Grade micrObial Sequences (FDA-ARGOS): Supporting development and validation of Infectious Disease Dx tests.</title>
        <authorList>
            <person name="Sproer C."/>
            <person name="Gronow S."/>
            <person name="Severitt S."/>
            <person name="Schroder I."/>
            <person name="Tallon L."/>
            <person name="Sadzewicz L."/>
            <person name="Zhao X."/>
            <person name="Boylan J."/>
            <person name="Ott S."/>
            <person name="Bowen H."/>
            <person name="Vavikolanu K."/>
            <person name="Mehta A."/>
            <person name="Aluvathingal J."/>
            <person name="Nadendla S."/>
            <person name="Lowell S."/>
            <person name="Myers T."/>
            <person name="Yan Y."/>
            <person name="Sichtig H."/>
        </authorList>
    </citation>
    <scope>NUCLEOTIDE SEQUENCE [LARGE SCALE GENOMIC DNA]</scope>
    <source>
        <strain evidence="4 7">FDAARGOS_910</strain>
    </source>
</reference>
<evidence type="ECO:0000313" key="6">
    <source>
        <dbReference type="Proteomes" id="UP000254227"/>
    </source>
</evidence>
<dbReference type="Proteomes" id="UP000595107">
    <property type="component" value="Chromosome"/>
</dbReference>
<reference evidence="5 6" key="1">
    <citation type="submission" date="2018-06" db="EMBL/GenBank/DDBJ databases">
        <authorList>
            <consortium name="Pathogen Informatics"/>
            <person name="Doyle S."/>
        </authorList>
    </citation>
    <scope>NUCLEOTIDE SEQUENCE [LARGE SCALE GENOMIC DNA]</scope>
    <source>
        <strain evidence="5 6">NCTC10308</strain>
    </source>
</reference>
<dbReference type="GeneID" id="45416524"/>
<keyword evidence="1 4" id="KW-0489">Methyltransferase</keyword>